<keyword evidence="1" id="KW-0472">Membrane</keyword>
<proteinExistence type="predicted"/>
<protein>
    <submittedName>
        <fullName evidence="2">Uncharacterized protein</fullName>
    </submittedName>
</protein>
<dbReference type="Proteomes" id="UP000298030">
    <property type="component" value="Unassembled WGS sequence"/>
</dbReference>
<evidence type="ECO:0000313" key="2">
    <source>
        <dbReference type="EMBL" id="TEB36621.1"/>
    </source>
</evidence>
<name>A0A4Y7TRK9_COPMI</name>
<keyword evidence="1" id="KW-1133">Transmembrane helix</keyword>
<dbReference type="AlphaFoldDB" id="A0A4Y7TRK9"/>
<dbReference type="OrthoDB" id="10036721at2759"/>
<gene>
    <name evidence="2" type="ORF">FA13DRAFT_1787004</name>
</gene>
<keyword evidence="1" id="KW-0812">Transmembrane</keyword>
<dbReference type="EMBL" id="QPFP01000005">
    <property type="protein sequence ID" value="TEB36621.1"/>
    <property type="molecule type" value="Genomic_DNA"/>
</dbReference>
<comment type="caution">
    <text evidence="2">The sequence shown here is derived from an EMBL/GenBank/DDBJ whole genome shotgun (WGS) entry which is preliminary data.</text>
</comment>
<keyword evidence="3" id="KW-1185">Reference proteome</keyword>
<sequence length="361" mass="39248">MSSTEKLRLSSKTTRTFTPVDQSLLDVLQTKANWVWSIERATYTPPLAPEGEQRAFRKTFSYSTTKGKPTKAKFVIAADDYFALYVDGVMVQPADGTHDWTALVVFEVPLPVIKNQTSNSTSMLLGFRVVNRNGWVGLIVAVQVDYESGDSDVFYTGLDESWQGERTFDEGWEQPWYKSDSWARVSIISQRTRSPAESLLKQEVVSVFESLPASAVPGACILSGNTDHNSSIELSVGVFAGIVAGAVLAALAMGVLGTLFLRRRRGREDSWTDSGGVATQAPALMSEPLNLPGEAQSPISITHRSATYADYRPTSAISSHPAQIASSSSAVPQTSYAYPNVELAPPRYTESPAAIGTMTFK</sequence>
<accession>A0A4Y7TRK9</accession>
<feature type="transmembrane region" description="Helical" evidence="1">
    <location>
        <begin position="238"/>
        <end position="261"/>
    </location>
</feature>
<dbReference type="Gene3D" id="2.60.120.260">
    <property type="entry name" value="Galactose-binding domain-like"/>
    <property type="match status" value="1"/>
</dbReference>
<evidence type="ECO:0000313" key="3">
    <source>
        <dbReference type="Proteomes" id="UP000298030"/>
    </source>
</evidence>
<evidence type="ECO:0000256" key="1">
    <source>
        <dbReference type="SAM" id="Phobius"/>
    </source>
</evidence>
<organism evidence="2 3">
    <name type="scientific">Coprinellus micaceus</name>
    <name type="common">Glistening ink-cap mushroom</name>
    <name type="synonym">Coprinus micaceus</name>
    <dbReference type="NCBI Taxonomy" id="71717"/>
    <lineage>
        <taxon>Eukaryota</taxon>
        <taxon>Fungi</taxon>
        <taxon>Dikarya</taxon>
        <taxon>Basidiomycota</taxon>
        <taxon>Agaricomycotina</taxon>
        <taxon>Agaricomycetes</taxon>
        <taxon>Agaricomycetidae</taxon>
        <taxon>Agaricales</taxon>
        <taxon>Agaricineae</taxon>
        <taxon>Psathyrellaceae</taxon>
        <taxon>Coprinellus</taxon>
    </lineage>
</organism>
<reference evidence="2 3" key="1">
    <citation type="journal article" date="2019" name="Nat. Ecol. Evol.">
        <title>Megaphylogeny resolves global patterns of mushroom evolution.</title>
        <authorList>
            <person name="Varga T."/>
            <person name="Krizsan K."/>
            <person name="Foldi C."/>
            <person name="Dima B."/>
            <person name="Sanchez-Garcia M."/>
            <person name="Sanchez-Ramirez S."/>
            <person name="Szollosi G.J."/>
            <person name="Szarkandi J.G."/>
            <person name="Papp V."/>
            <person name="Albert L."/>
            <person name="Andreopoulos W."/>
            <person name="Angelini C."/>
            <person name="Antonin V."/>
            <person name="Barry K.W."/>
            <person name="Bougher N.L."/>
            <person name="Buchanan P."/>
            <person name="Buyck B."/>
            <person name="Bense V."/>
            <person name="Catcheside P."/>
            <person name="Chovatia M."/>
            <person name="Cooper J."/>
            <person name="Damon W."/>
            <person name="Desjardin D."/>
            <person name="Finy P."/>
            <person name="Geml J."/>
            <person name="Haridas S."/>
            <person name="Hughes K."/>
            <person name="Justo A."/>
            <person name="Karasinski D."/>
            <person name="Kautmanova I."/>
            <person name="Kiss B."/>
            <person name="Kocsube S."/>
            <person name="Kotiranta H."/>
            <person name="LaButti K.M."/>
            <person name="Lechner B.E."/>
            <person name="Liimatainen K."/>
            <person name="Lipzen A."/>
            <person name="Lukacs Z."/>
            <person name="Mihaltcheva S."/>
            <person name="Morgado L.N."/>
            <person name="Niskanen T."/>
            <person name="Noordeloos M.E."/>
            <person name="Ohm R.A."/>
            <person name="Ortiz-Santana B."/>
            <person name="Ovrebo C."/>
            <person name="Racz N."/>
            <person name="Riley R."/>
            <person name="Savchenko A."/>
            <person name="Shiryaev A."/>
            <person name="Soop K."/>
            <person name="Spirin V."/>
            <person name="Szebenyi C."/>
            <person name="Tomsovsky M."/>
            <person name="Tulloss R.E."/>
            <person name="Uehling J."/>
            <person name="Grigoriev I.V."/>
            <person name="Vagvolgyi C."/>
            <person name="Papp T."/>
            <person name="Martin F.M."/>
            <person name="Miettinen O."/>
            <person name="Hibbett D.S."/>
            <person name="Nagy L.G."/>
        </authorList>
    </citation>
    <scope>NUCLEOTIDE SEQUENCE [LARGE SCALE GENOMIC DNA]</scope>
    <source>
        <strain evidence="2 3">FP101781</strain>
    </source>
</reference>